<proteinExistence type="predicted"/>
<dbReference type="AlphaFoldDB" id="A0A918XF86"/>
<comment type="caution">
    <text evidence="1">The sequence shown here is derived from an EMBL/GenBank/DDBJ whole genome shotgun (WGS) entry which is preliminary data.</text>
</comment>
<dbReference type="Proteomes" id="UP000654947">
    <property type="component" value="Unassembled WGS sequence"/>
</dbReference>
<accession>A0A918XF86</accession>
<protein>
    <submittedName>
        <fullName evidence="1">Uncharacterized protein</fullName>
    </submittedName>
</protein>
<reference evidence="1 2" key="1">
    <citation type="journal article" date="2014" name="Int. J. Syst. Evol. Microbiol.">
        <title>Complete genome sequence of Corynebacterium casei LMG S-19264T (=DSM 44701T), isolated from a smear-ripened cheese.</title>
        <authorList>
            <consortium name="US DOE Joint Genome Institute (JGI-PGF)"/>
            <person name="Walter F."/>
            <person name="Albersmeier A."/>
            <person name="Kalinowski J."/>
            <person name="Ruckert C."/>
        </authorList>
    </citation>
    <scope>NUCLEOTIDE SEQUENCE [LARGE SCALE GENOMIC DNA]</scope>
    <source>
        <strain evidence="1 2">KCTC 19473</strain>
    </source>
</reference>
<name>A0A918XF86_9ACTN</name>
<dbReference type="EMBL" id="BMXL01000013">
    <property type="protein sequence ID" value="GHD28171.1"/>
    <property type="molecule type" value="Genomic_DNA"/>
</dbReference>
<evidence type="ECO:0000313" key="1">
    <source>
        <dbReference type="EMBL" id="GHD28171.1"/>
    </source>
</evidence>
<sequence>MWDFYFDRDEPADTMRRYDREALTEPCWAQTTLCGRLWVIMAGGDGGAVGRHGEVASPRLAVAASPSSTGISLSRVLNPVSPSWHRWWLT</sequence>
<keyword evidence="2" id="KW-1185">Reference proteome</keyword>
<organism evidence="1 2">
    <name type="scientific">Nocardiopsis kunsanensis</name>
    <dbReference type="NCBI Taxonomy" id="141693"/>
    <lineage>
        <taxon>Bacteria</taxon>
        <taxon>Bacillati</taxon>
        <taxon>Actinomycetota</taxon>
        <taxon>Actinomycetes</taxon>
        <taxon>Streptosporangiales</taxon>
        <taxon>Nocardiopsidaceae</taxon>
        <taxon>Nocardiopsis</taxon>
    </lineage>
</organism>
<evidence type="ECO:0000313" key="2">
    <source>
        <dbReference type="Proteomes" id="UP000654947"/>
    </source>
</evidence>
<gene>
    <name evidence="1" type="ORF">GCM10007147_27910</name>
</gene>